<dbReference type="PANTHER" id="PTHR43139">
    <property type="entry name" value="SI:DKEY-122A22.2"/>
    <property type="match status" value="1"/>
</dbReference>
<comment type="caution">
    <text evidence="2">The sequence shown here is derived from an EMBL/GenBank/DDBJ whole genome shotgun (WGS) entry which is preliminary data.</text>
</comment>
<evidence type="ECO:0000313" key="3">
    <source>
        <dbReference type="Proteomes" id="UP000886520"/>
    </source>
</evidence>
<name>A0A9D4ZC04_ADICA</name>
<dbReference type="InterPro" id="IPR000639">
    <property type="entry name" value="Epox_hydrolase-like"/>
</dbReference>
<protein>
    <recommendedName>
        <fullName evidence="1">AB hydrolase-1 domain-containing protein</fullName>
    </recommendedName>
</protein>
<organism evidence="2 3">
    <name type="scientific">Adiantum capillus-veneris</name>
    <name type="common">Maidenhair fern</name>
    <dbReference type="NCBI Taxonomy" id="13818"/>
    <lineage>
        <taxon>Eukaryota</taxon>
        <taxon>Viridiplantae</taxon>
        <taxon>Streptophyta</taxon>
        <taxon>Embryophyta</taxon>
        <taxon>Tracheophyta</taxon>
        <taxon>Polypodiopsida</taxon>
        <taxon>Polypodiidae</taxon>
        <taxon>Polypodiales</taxon>
        <taxon>Pteridineae</taxon>
        <taxon>Pteridaceae</taxon>
        <taxon>Vittarioideae</taxon>
        <taxon>Adiantum</taxon>
    </lineage>
</organism>
<dbReference type="OrthoDB" id="6431331at2759"/>
<dbReference type="PRINTS" id="PR00412">
    <property type="entry name" value="EPOXHYDRLASE"/>
</dbReference>
<proteinExistence type="predicted"/>
<dbReference type="AlphaFoldDB" id="A0A9D4ZC04"/>
<dbReference type="InterPro" id="IPR000073">
    <property type="entry name" value="AB_hydrolase_1"/>
</dbReference>
<dbReference type="GO" id="GO:0003824">
    <property type="term" value="F:catalytic activity"/>
    <property type="evidence" value="ECO:0007669"/>
    <property type="project" value="InterPro"/>
</dbReference>
<dbReference type="SUPFAM" id="SSF53474">
    <property type="entry name" value="alpha/beta-Hydrolases"/>
    <property type="match status" value="1"/>
</dbReference>
<evidence type="ECO:0000259" key="1">
    <source>
        <dbReference type="Pfam" id="PF00561"/>
    </source>
</evidence>
<sequence length="311" mass="35022">MASSAPCFGFSLAHLRDRQLDYFFRSCGLQHLCFQVDPATTMACWCKPSAAETLADQNKPAIVLIHGFATSALWQWCEQVKPLQRNFRVFVPDLIFFGKSTTKGSSRSETFQAEMIAKAMETMNVPSYSVVGTSYGGFVAFRLAHLFPQRVQKVVIANSGVCTTCQDEQELLERAKLKVVEDLLLPQSVAAFRTLLCLSYNSFLRNIPSFVLQSLLQYFYVENRDLQVELLQGLTLGKENAEPLPTLLQKVLLIWGEHDGIFPPKMAHRLKKHLGDNAELVFIKNVAHCAQAENPKEFNKLVEKFLLTLPS</sequence>
<feature type="domain" description="AB hydrolase-1" evidence="1">
    <location>
        <begin position="60"/>
        <end position="295"/>
    </location>
</feature>
<dbReference type="EMBL" id="JABFUD020000016">
    <property type="protein sequence ID" value="KAI5068407.1"/>
    <property type="molecule type" value="Genomic_DNA"/>
</dbReference>
<dbReference type="Proteomes" id="UP000886520">
    <property type="component" value="Chromosome 16"/>
</dbReference>
<keyword evidence="3" id="KW-1185">Reference proteome</keyword>
<dbReference type="PRINTS" id="PR00111">
    <property type="entry name" value="ABHYDROLASE"/>
</dbReference>
<dbReference type="Gene3D" id="3.40.50.1820">
    <property type="entry name" value="alpha/beta hydrolase"/>
    <property type="match status" value="1"/>
</dbReference>
<reference evidence="2" key="1">
    <citation type="submission" date="2021-01" db="EMBL/GenBank/DDBJ databases">
        <title>Adiantum capillus-veneris genome.</title>
        <authorList>
            <person name="Fang Y."/>
            <person name="Liao Q."/>
        </authorList>
    </citation>
    <scope>NUCLEOTIDE SEQUENCE</scope>
    <source>
        <strain evidence="2">H3</strain>
        <tissue evidence="2">Leaf</tissue>
    </source>
</reference>
<accession>A0A9D4ZC04</accession>
<dbReference type="Pfam" id="PF00561">
    <property type="entry name" value="Abhydrolase_1"/>
    <property type="match status" value="1"/>
</dbReference>
<gene>
    <name evidence="2" type="ORF">GOP47_0016752</name>
</gene>
<dbReference type="PANTHER" id="PTHR43139:SF52">
    <property type="entry name" value="SI:DKEY-122A22.2"/>
    <property type="match status" value="1"/>
</dbReference>
<evidence type="ECO:0000313" key="2">
    <source>
        <dbReference type="EMBL" id="KAI5068407.1"/>
    </source>
</evidence>
<dbReference type="InterPro" id="IPR052370">
    <property type="entry name" value="Meta-cleavage_hydrolase"/>
</dbReference>
<dbReference type="InterPro" id="IPR029058">
    <property type="entry name" value="AB_hydrolase_fold"/>
</dbReference>